<protein>
    <submittedName>
        <fullName evidence="1">Uncharacterized protein</fullName>
    </submittedName>
</protein>
<keyword evidence="2" id="KW-1185">Reference proteome</keyword>
<organism evidence="1 2">
    <name type="scientific">Malus domestica</name>
    <name type="common">Apple</name>
    <name type="synonym">Pyrus malus</name>
    <dbReference type="NCBI Taxonomy" id="3750"/>
    <lineage>
        <taxon>Eukaryota</taxon>
        <taxon>Viridiplantae</taxon>
        <taxon>Streptophyta</taxon>
        <taxon>Embryophyta</taxon>
        <taxon>Tracheophyta</taxon>
        <taxon>Spermatophyta</taxon>
        <taxon>Magnoliopsida</taxon>
        <taxon>eudicotyledons</taxon>
        <taxon>Gunneridae</taxon>
        <taxon>Pentapetalae</taxon>
        <taxon>rosids</taxon>
        <taxon>fabids</taxon>
        <taxon>Rosales</taxon>
        <taxon>Rosaceae</taxon>
        <taxon>Amygdaloideae</taxon>
        <taxon>Maleae</taxon>
        <taxon>Malus</taxon>
    </lineage>
</organism>
<sequence length="191" mass="22337">MKAINFLPVYDENRISEYLVRVSWYTWRTCISLTTCHIPARAPTTFRARLHHSMILSDLGPDHALMECSRLNSLNFEVLKEPEASELPKGLVLGRDENIHIRLTGSTPLDDVGYYTTGMHYTLLVFNKQSGWWEHYNTLQTKLNMYVDPYFEEAKKLHVKISDYFKHMKDSILRKLNENSICKHIMKGDKV</sequence>
<evidence type="ECO:0000313" key="1">
    <source>
        <dbReference type="EMBL" id="RXI06881.1"/>
    </source>
</evidence>
<comment type="caution">
    <text evidence="1">The sequence shown here is derived from an EMBL/GenBank/DDBJ whole genome shotgun (WGS) entry which is preliminary data.</text>
</comment>
<gene>
    <name evidence="1" type="ORF">DVH24_026017</name>
</gene>
<dbReference type="Proteomes" id="UP000290289">
    <property type="component" value="Chromosome 2"/>
</dbReference>
<dbReference type="EMBL" id="RDQH01000328">
    <property type="protein sequence ID" value="RXI06881.1"/>
    <property type="molecule type" value="Genomic_DNA"/>
</dbReference>
<proteinExistence type="predicted"/>
<evidence type="ECO:0000313" key="2">
    <source>
        <dbReference type="Proteomes" id="UP000290289"/>
    </source>
</evidence>
<name>A0A498KI89_MALDO</name>
<reference evidence="1 2" key="1">
    <citation type="submission" date="2018-10" db="EMBL/GenBank/DDBJ databases">
        <title>A high-quality apple genome assembly.</title>
        <authorList>
            <person name="Hu J."/>
        </authorList>
    </citation>
    <scope>NUCLEOTIDE SEQUENCE [LARGE SCALE GENOMIC DNA]</scope>
    <source>
        <strain evidence="2">cv. HFTH1</strain>
        <tissue evidence="1">Young leaf</tissue>
    </source>
</reference>
<dbReference type="AlphaFoldDB" id="A0A498KI89"/>
<accession>A0A498KI89</accession>